<proteinExistence type="predicted"/>
<evidence type="ECO:0000313" key="3">
    <source>
        <dbReference type="Proteomes" id="UP001278766"/>
    </source>
</evidence>
<gene>
    <name evidence="2" type="ORF">B0H64DRAFT_389051</name>
</gene>
<evidence type="ECO:0000256" key="1">
    <source>
        <dbReference type="SAM" id="MobiDB-lite"/>
    </source>
</evidence>
<feature type="compositionally biased region" description="Polar residues" evidence="1">
    <location>
        <begin position="1"/>
        <end position="16"/>
    </location>
</feature>
<accession>A0AAE0LW36</accession>
<feature type="region of interest" description="Disordered" evidence="1">
    <location>
        <begin position="1"/>
        <end position="21"/>
    </location>
</feature>
<dbReference type="EMBL" id="JAUEPN010000002">
    <property type="protein sequence ID" value="KAK3299570.1"/>
    <property type="molecule type" value="Genomic_DNA"/>
</dbReference>
<reference evidence="2" key="2">
    <citation type="submission" date="2023-06" db="EMBL/GenBank/DDBJ databases">
        <authorList>
            <consortium name="Lawrence Berkeley National Laboratory"/>
            <person name="Haridas S."/>
            <person name="Hensen N."/>
            <person name="Bonometti L."/>
            <person name="Westerberg I."/>
            <person name="Brannstrom I.O."/>
            <person name="Guillou S."/>
            <person name="Cros-Aarteil S."/>
            <person name="Calhoun S."/>
            <person name="Kuo A."/>
            <person name="Mondo S."/>
            <person name="Pangilinan J."/>
            <person name="Riley R."/>
            <person name="Labutti K."/>
            <person name="Andreopoulos B."/>
            <person name="Lipzen A."/>
            <person name="Chen C."/>
            <person name="Yanf M."/>
            <person name="Daum C."/>
            <person name="Ng V."/>
            <person name="Clum A."/>
            <person name="Steindorff A."/>
            <person name="Ohm R."/>
            <person name="Martin F."/>
            <person name="Silar P."/>
            <person name="Natvig D."/>
            <person name="Lalanne C."/>
            <person name="Gautier V."/>
            <person name="Ament-Velasquez S.L."/>
            <person name="Kruys A."/>
            <person name="Hutchinson M.I."/>
            <person name="Powell A.J."/>
            <person name="Barry K."/>
            <person name="Miller A.N."/>
            <person name="Grigoriev I.V."/>
            <person name="Debuchy R."/>
            <person name="Gladieux P."/>
            <person name="Thoren M.H."/>
            <person name="Johannesson H."/>
        </authorList>
    </citation>
    <scope>NUCLEOTIDE SEQUENCE</scope>
    <source>
        <strain evidence="2">CBS 168.71</strain>
    </source>
</reference>
<sequence length="183" mass="19668">MLANTAARSGDTTELPTFSPPRVFTRRGVRLSNTLLPVYKYPLSVLQQQQHLAALRRPTETKQTVTQYQTIPTTTITMKAVTTILLSLATLAFAAPNPHADADALAARQEDCTYVCQCQGRDGTPFISVNRGCCDDNDISEDGKNCNKSGYNSALGYAACCELVFGSPVCEASESEAGCPPVL</sequence>
<organism evidence="2 3">
    <name type="scientific">Chaetomium fimeti</name>
    <dbReference type="NCBI Taxonomy" id="1854472"/>
    <lineage>
        <taxon>Eukaryota</taxon>
        <taxon>Fungi</taxon>
        <taxon>Dikarya</taxon>
        <taxon>Ascomycota</taxon>
        <taxon>Pezizomycotina</taxon>
        <taxon>Sordariomycetes</taxon>
        <taxon>Sordariomycetidae</taxon>
        <taxon>Sordariales</taxon>
        <taxon>Chaetomiaceae</taxon>
        <taxon>Chaetomium</taxon>
    </lineage>
</organism>
<name>A0AAE0LW36_9PEZI</name>
<dbReference type="GeneID" id="87840253"/>
<keyword evidence="3" id="KW-1185">Reference proteome</keyword>
<dbReference type="RefSeq" id="XP_062663084.1">
    <property type="nucleotide sequence ID" value="XM_062803305.1"/>
</dbReference>
<reference evidence="2" key="1">
    <citation type="journal article" date="2023" name="Mol. Phylogenet. Evol.">
        <title>Genome-scale phylogeny and comparative genomics of the fungal order Sordariales.</title>
        <authorList>
            <person name="Hensen N."/>
            <person name="Bonometti L."/>
            <person name="Westerberg I."/>
            <person name="Brannstrom I.O."/>
            <person name="Guillou S."/>
            <person name="Cros-Aarteil S."/>
            <person name="Calhoun S."/>
            <person name="Haridas S."/>
            <person name="Kuo A."/>
            <person name="Mondo S."/>
            <person name="Pangilinan J."/>
            <person name="Riley R."/>
            <person name="LaButti K."/>
            <person name="Andreopoulos B."/>
            <person name="Lipzen A."/>
            <person name="Chen C."/>
            <person name="Yan M."/>
            <person name="Daum C."/>
            <person name="Ng V."/>
            <person name="Clum A."/>
            <person name="Steindorff A."/>
            <person name="Ohm R.A."/>
            <person name="Martin F."/>
            <person name="Silar P."/>
            <person name="Natvig D.O."/>
            <person name="Lalanne C."/>
            <person name="Gautier V."/>
            <person name="Ament-Velasquez S.L."/>
            <person name="Kruys A."/>
            <person name="Hutchinson M.I."/>
            <person name="Powell A.J."/>
            <person name="Barry K."/>
            <person name="Miller A.N."/>
            <person name="Grigoriev I.V."/>
            <person name="Debuchy R."/>
            <person name="Gladieux P."/>
            <person name="Hiltunen Thoren M."/>
            <person name="Johannesson H."/>
        </authorList>
    </citation>
    <scope>NUCLEOTIDE SEQUENCE</scope>
    <source>
        <strain evidence="2">CBS 168.71</strain>
    </source>
</reference>
<comment type="caution">
    <text evidence="2">The sequence shown here is derived from an EMBL/GenBank/DDBJ whole genome shotgun (WGS) entry which is preliminary data.</text>
</comment>
<dbReference type="AlphaFoldDB" id="A0AAE0LW36"/>
<dbReference type="Proteomes" id="UP001278766">
    <property type="component" value="Unassembled WGS sequence"/>
</dbReference>
<evidence type="ECO:0000313" key="2">
    <source>
        <dbReference type="EMBL" id="KAK3299570.1"/>
    </source>
</evidence>
<protein>
    <submittedName>
        <fullName evidence="2">Uncharacterized protein</fullName>
    </submittedName>
</protein>